<dbReference type="AlphaFoldDB" id="A0A377HPE6"/>
<proteinExistence type="predicted"/>
<comment type="subcellular location">
    <subcellularLocation>
        <location evidence="1">Cell envelope</location>
    </subcellularLocation>
</comment>
<evidence type="ECO:0000313" key="5">
    <source>
        <dbReference type="Proteomes" id="UP000254512"/>
    </source>
</evidence>
<name>A0A377HPE6_GRIHO</name>
<dbReference type="EC" id="1.11.1.5" evidence="4"/>
<dbReference type="PANTHER" id="PTHR30600">
    <property type="entry name" value="CYTOCHROME C PEROXIDASE-RELATED"/>
    <property type="match status" value="1"/>
</dbReference>
<dbReference type="Proteomes" id="UP000254512">
    <property type="component" value="Unassembled WGS sequence"/>
</dbReference>
<dbReference type="SUPFAM" id="SSF46626">
    <property type="entry name" value="Cytochrome c"/>
    <property type="match status" value="1"/>
</dbReference>
<dbReference type="PANTHER" id="PTHR30600:SF7">
    <property type="entry name" value="CYTOCHROME C PEROXIDASE-RELATED"/>
    <property type="match status" value="1"/>
</dbReference>
<dbReference type="InterPro" id="IPR004852">
    <property type="entry name" value="Di-haem_cyt_c_peroxidsae"/>
</dbReference>
<dbReference type="EMBL" id="UGHD01000002">
    <property type="protein sequence ID" value="STO58057.1"/>
    <property type="molecule type" value="Genomic_DNA"/>
</dbReference>
<dbReference type="GO" id="GO:0004130">
    <property type="term" value="F:cytochrome-c peroxidase activity"/>
    <property type="evidence" value="ECO:0007669"/>
    <property type="project" value="UniProtKB-EC"/>
</dbReference>
<dbReference type="Gene3D" id="1.10.760.10">
    <property type="entry name" value="Cytochrome c-like domain"/>
    <property type="match status" value="1"/>
</dbReference>
<dbReference type="GO" id="GO:0009055">
    <property type="term" value="F:electron transfer activity"/>
    <property type="evidence" value="ECO:0007669"/>
    <property type="project" value="InterPro"/>
</dbReference>
<evidence type="ECO:0000313" key="4">
    <source>
        <dbReference type="EMBL" id="STO58057.1"/>
    </source>
</evidence>
<accession>A0A377HPE6</accession>
<dbReference type="GO" id="GO:0030313">
    <property type="term" value="C:cell envelope"/>
    <property type="evidence" value="ECO:0007669"/>
    <property type="project" value="UniProtKB-SubCell"/>
</dbReference>
<gene>
    <name evidence="4" type="primary">ccp_2</name>
    <name evidence="4" type="ORF">NCTC11645_02472</name>
</gene>
<organism evidence="4 5">
    <name type="scientific">Grimontia hollisae</name>
    <name type="common">Vibrio hollisae</name>
    <dbReference type="NCBI Taxonomy" id="673"/>
    <lineage>
        <taxon>Bacteria</taxon>
        <taxon>Pseudomonadati</taxon>
        <taxon>Pseudomonadota</taxon>
        <taxon>Gammaproteobacteria</taxon>
        <taxon>Vibrionales</taxon>
        <taxon>Vibrionaceae</taxon>
        <taxon>Grimontia</taxon>
    </lineage>
</organism>
<feature type="domain" description="Di-haem cytochrome c peroxidase" evidence="3">
    <location>
        <begin position="2"/>
        <end position="76"/>
    </location>
</feature>
<keyword evidence="2 4" id="KW-0560">Oxidoreductase</keyword>
<keyword evidence="4" id="KW-0575">Peroxidase</keyword>
<dbReference type="InterPro" id="IPR051395">
    <property type="entry name" value="Cytochrome_c_Peroxidase/MauG"/>
</dbReference>
<evidence type="ECO:0000259" key="3">
    <source>
        <dbReference type="Pfam" id="PF03150"/>
    </source>
</evidence>
<dbReference type="InterPro" id="IPR036909">
    <property type="entry name" value="Cyt_c-like_dom_sf"/>
</dbReference>
<sequence>MQEQAGGPPFNPVEMGSESWEQIIDKLRQDPAVVAMFDKVYDGEINGNTITDAIAEFEKTLITPNSRFDQYLLGNADILSPEEKRG</sequence>
<protein>
    <submittedName>
        <fullName evidence="4">Cytochrome c551 peroxidase</fullName>
        <ecNumber evidence="4">1.11.1.5</ecNumber>
    </submittedName>
</protein>
<evidence type="ECO:0000256" key="1">
    <source>
        <dbReference type="ARBA" id="ARBA00004196"/>
    </source>
</evidence>
<reference evidence="4 5" key="1">
    <citation type="submission" date="2018-06" db="EMBL/GenBank/DDBJ databases">
        <authorList>
            <consortium name="Pathogen Informatics"/>
            <person name="Doyle S."/>
        </authorList>
    </citation>
    <scope>NUCLEOTIDE SEQUENCE [LARGE SCALE GENOMIC DNA]</scope>
    <source>
        <strain evidence="4 5">NCTC11645</strain>
    </source>
</reference>
<dbReference type="GO" id="GO:0020037">
    <property type="term" value="F:heme binding"/>
    <property type="evidence" value="ECO:0007669"/>
    <property type="project" value="InterPro"/>
</dbReference>
<evidence type="ECO:0000256" key="2">
    <source>
        <dbReference type="ARBA" id="ARBA00023002"/>
    </source>
</evidence>
<dbReference type="Pfam" id="PF03150">
    <property type="entry name" value="CCP_MauG"/>
    <property type="match status" value="1"/>
</dbReference>